<feature type="compositionally biased region" description="Acidic residues" evidence="2">
    <location>
        <begin position="377"/>
        <end position="388"/>
    </location>
</feature>
<dbReference type="InterPro" id="IPR014751">
    <property type="entry name" value="XRCC4-like_C"/>
</dbReference>
<proteinExistence type="predicted"/>
<comment type="caution">
    <text evidence="4">The sequence shown here is derived from an EMBL/GenBank/DDBJ whole genome shotgun (WGS) entry which is preliminary data.</text>
</comment>
<dbReference type="PANTHER" id="PTHR42067:SF1">
    <property type="entry name" value="MITOTIC APPARATUS PROTEIN P62"/>
    <property type="match status" value="1"/>
</dbReference>
<feature type="region of interest" description="Disordered" evidence="2">
    <location>
        <begin position="224"/>
        <end position="388"/>
    </location>
</feature>
<accession>A0A1J9Q809</accession>
<dbReference type="PANTHER" id="PTHR42067">
    <property type="entry name" value="YALI0C15378P"/>
    <property type="match status" value="1"/>
</dbReference>
<dbReference type="Proteomes" id="UP000242791">
    <property type="component" value="Unassembled WGS sequence"/>
</dbReference>
<reference evidence="4 5" key="1">
    <citation type="submission" date="2015-08" db="EMBL/GenBank/DDBJ databases">
        <title>Emmonsia species relationships and genome sequence.</title>
        <authorList>
            <person name="Cuomo C.A."/>
            <person name="Schwartz I.S."/>
            <person name="Kenyon C."/>
            <person name="De Hoog G.S."/>
            <person name="Govender N.P."/>
            <person name="Botha A."/>
            <person name="Moreno L."/>
            <person name="De Vries M."/>
            <person name="Munoz J.F."/>
            <person name="Stielow J.B."/>
        </authorList>
    </citation>
    <scope>NUCLEOTIDE SEQUENCE [LARGE SCALE GENOMIC DNA]</scope>
    <source>
        <strain evidence="4 5">EI222</strain>
    </source>
</reference>
<feature type="compositionally biased region" description="Low complexity" evidence="2">
    <location>
        <begin position="339"/>
        <end position="354"/>
    </location>
</feature>
<dbReference type="SUPFAM" id="SSF58022">
    <property type="entry name" value="XRCC4, C-terminal oligomerization domain"/>
    <property type="match status" value="1"/>
</dbReference>
<evidence type="ECO:0000256" key="2">
    <source>
        <dbReference type="SAM" id="MobiDB-lite"/>
    </source>
</evidence>
<name>A0A1J9Q809_9EURO</name>
<protein>
    <recommendedName>
        <fullName evidence="3">XRCC4 coiled-coil domain-containing protein</fullName>
    </recommendedName>
</protein>
<evidence type="ECO:0000256" key="1">
    <source>
        <dbReference type="SAM" id="Coils"/>
    </source>
</evidence>
<dbReference type="VEuPathDB" id="FungiDB:ACJ73_03720"/>
<dbReference type="STRING" id="1658174.A0A1J9Q809"/>
<feature type="domain" description="XRCC4 coiled-coil" evidence="3">
    <location>
        <begin position="168"/>
        <end position="210"/>
    </location>
</feature>
<sequence>MVKETILRIPRSDSPGDFVLVKVTRPGSSELDLKLAATEGEAPYRGLVKSAQIEKLRAKNYNGTDDEWTGILAYALGQKQTASVPEEHKSGLEIAATVKEDEDDESEKEIVISLRKRIDTITQRLGTISLKQDDDQAIQLFDWTGMAVTRADELEDELASLTAKYDAVESTINKLNSQLEELIKAKTEHEDQLIAKFAQLLNEKKLKIRNQQRLLASAKIDPSKVDEMGASTPSETGSIKRRGKRKAEEPAVSSESEDGFDTMDVDKAGNQGKTNRGNEKEDEGENEDLLTESEGQETPDPLEDETATEDEAEADEPTKAPSPPPTANRGKRATRSSSKHPTSSTTMTMKSTTSSPPPRRELPFTRRRRGPVKPTPAEDDDSDEDDEL</sequence>
<gene>
    <name evidence="4" type="ORF">ACJ73_03720</name>
</gene>
<dbReference type="InterPro" id="IPR053962">
    <property type="entry name" value="XRCC4_CC"/>
</dbReference>
<dbReference type="EMBL" id="LGTZ01000465">
    <property type="protein sequence ID" value="OJD24918.1"/>
    <property type="molecule type" value="Genomic_DNA"/>
</dbReference>
<organism evidence="4 5">
    <name type="scientific">Blastomyces percursus</name>
    <dbReference type="NCBI Taxonomy" id="1658174"/>
    <lineage>
        <taxon>Eukaryota</taxon>
        <taxon>Fungi</taxon>
        <taxon>Dikarya</taxon>
        <taxon>Ascomycota</taxon>
        <taxon>Pezizomycotina</taxon>
        <taxon>Eurotiomycetes</taxon>
        <taxon>Eurotiomycetidae</taxon>
        <taxon>Onygenales</taxon>
        <taxon>Ajellomycetaceae</taxon>
        <taxon>Blastomyces</taxon>
    </lineage>
</organism>
<dbReference type="Pfam" id="PF21924">
    <property type="entry name" value="XRCC4_CC"/>
    <property type="match status" value="1"/>
</dbReference>
<feature type="coiled-coil region" evidence="1">
    <location>
        <begin position="151"/>
        <end position="221"/>
    </location>
</feature>
<feature type="compositionally biased region" description="Acidic residues" evidence="2">
    <location>
        <begin position="280"/>
        <end position="315"/>
    </location>
</feature>
<evidence type="ECO:0000259" key="3">
    <source>
        <dbReference type="Pfam" id="PF21924"/>
    </source>
</evidence>
<dbReference type="OrthoDB" id="8064436at2759"/>
<evidence type="ECO:0000313" key="5">
    <source>
        <dbReference type="Proteomes" id="UP000242791"/>
    </source>
</evidence>
<keyword evidence="1" id="KW-0175">Coiled coil</keyword>
<feature type="compositionally biased region" description="Basic residues" evidence="2">
    <location>
        <begin position="329"/>
        <end position="338"/>
    </location>
</feature>
<keyword evidence="5" id="KW-1185">Reference proteome</keyword>
<evidence type="ECO:0000313" key="4">
    <source>
        <dbReference type="EMBL" id="OJD24918.1"/>
    </source>
</evidence>
<dbReference type="AlphaFoldDB" id="A0A1J9Q809"/>
<dbReference type="Gene3D" id="1.20.5.370">
    <property type="match status" value="1"/>
</dbReference>